<dbReference type="PANTHER" id="PTHR11229:SF16">
    <property type="entry name" value="LARGE RIBOSOMAL SUBUNIT PROTEIN UL3C"/>
    <property type="match status" value="1"/>
</dbReference>
<dbReference type="FunFam" id="3.30.160.810:FF:000001">
    <property type="entry name" value="50S ribosomal protein L3"/>
    <property type="match status" value="1"/>
</dbReference>
<keyword evidence="5 7" id="KW-0687">Ribonucleoprotein</keyword>
<accession>A0A7C0ZE62</accession>
<dbReference type="Pfam" id="PF00297">
    <property type="entry name" value="Ribosomal_L3"/>
    <property type="match status" value="1"/>
</dbReference>
<feature type="compositionally biased region" description="Basic residues" evidence="10">
    <location>
        <begin position="152"/>
        <end position="162"/>
    </location>
</feature>
<evidence type="ECO:0000256" key="3">
    <source>
        <dbReference type="ARBA" id="ARBA00022884"/>
    </source>
</evidence>
<feature type="region of interest" description="Disordered" evidence="10">
    <location>
        <begin position="129"/>
        <end position="162"/>
    </location>
</feature>
<gene>
    <name evidence="7" type="primary">rplC</name>
    <name evidence="11" type="ORF">ENF18_01250</name>
</gene>
<keyword evidence="4 7" id="KW-0689">Ribosomal protein</keyword>
<comment type="similarity">
    <text evidence="1 7 8">Belongs to the universal ribosomal protein uL3 family.</text>
</comment>
<dbReference type="InterPro" id="IPR019927">
    <property type="entry name" value="Ribosomal_uL3_bac/org-type"/>
</dbReference>
<dbReference type="Proteomes" id="UP000885847">
    <property type="component" value="Unassembled WGS sequence"/>
</dbReference>
<evidence type="ECO:0000256" key="7">
    <source>
        <dbReference type="HAMAP-Rule" id="MF_01325"/>
    </source>
</evidence>
<evidence type="ECO:0000256" key="2">
    <source>
        <dbReference type="ARBA" id="ARBA00022730"/>
    </source>
</evidence>
<name>A0A7C0ZE62_UNCW3</name>
<dbReference type="EMBL" id="DQWE01000054">
    <property type="protein sequence ID" value="HDI82402.1"/>
    <property type="molecule type" value="Genomic_DNA"/>
</dbReference>
<dbReference type="InterPro" id="IPR019926">
    <property type="entry name" value="Ribosomal_uL3_CS"/>
</dbReference>
<dbReference type="AlphaFoldDB" id="A0A7C0ZE62"/>
<evidence type="ECO:0000256" key="10">
    <source>
        <dbReference type="SAM" id="MobiDB-lite"/>
    </source>
</evidence>
<evidence type="ECO:0000256" key="5">
    <source>
        <dbReference type="ARBA" id="ARBA00023274"/>
    </source>
</evidence>
<evidence type="ECO:0000256" key="4">
    <source>
        <dbReference type="ARBA" id="ARBA00022980"/>
    </source>
</evidence>
<dbReference type="GO" id="GO:0022625">
    <property type="term" value="C:cytosolic large ribosomal subunit"/>
    <property type="evidence" value="ECO:0007669"/>
    <property type="project" value="TreeGrafter"/>
</dbReference>
<dbReference type="GO" id="GO:0003735">
    <property type="term" value="F:structural constituent of ribosome"/>
    <property type="evidence" value="ECO:0007669"/>
    <property type="project" value="UniProtKB-UniRule"/>
</dbReference>
<comment type="subunit">
    <text evidence="7 9">Part of the 50S ribosomal subunit. Forms a cluster with proteins L14 and L19.</text>
</comment>
<keyword evidence="2 7" id="KW-0699">rRNA-binding</keyword>
<sequence>MLLGKKLGMTQLFDENGNVVPVTVVKAGPLKVVGKRTVEKDGYSAIIVGFGEKKKRVTKPYKGFFDKINLPPAEKMVEFRVDDVDRYNVGDEVKVDIFKPGDVVDVTGWTKGRGFQGVVKRWGFHGGPSSHGSRFHRIPGAVGMHTDPGRVPKGKKMPGRMGNRRKTVKNLKVVKVDPENNIIAVKGPVPGPVNGWVLIKGKVS</sequence>
<dbReference type="PROSITE" id="PS00474">
    <property type="entry name" value="RIBOSOMAL_L3"/>
    <property type="match status" value="1"/>
</dbReference>
<comment type="function">
    <text evidence="7 9">One of the primary rRNA binding proteins, it binds directly near the 3'-end of the 23S rRNA, where it nucleates assembly of the 50S subunit.</text>
</comment>
<dbReference type="InterPro" id="IPR009000">
    <property type="entry name" value="Transl_B-barrel_sf"/>
</dbReference>
<protein>
    <recommendedName>
        <fullName evidence="6 7">Large ribosomal subunit protein uL3</fullName>
    </recommendedName>
</protein>
<evidence type="ECO:0000256" key="9">
    <source>
        <dbReference type="RuleBase" id="RU003906"/>
    </source>
</evidence>
<dbReference type="FunFam" id="2.40.30.10:FF:000004">
    <property type="entry name" value="50S ribosomal protein L3"/>
    <property type="match status" value="1"/>
</dbReference>
<dbReference type="InterPro" id="IPR000597">
    <property type="entry name" value="Ribosomal_uL3"/>
</dbReference>
<reference evidence="11" key="1">
    <citation type="journal article" date="2020" name="mSystems">
        <title>Genome- and Community-Level Interaction Insights into Carbon Utilization and Element Cycling Functions of Hydrothermarchaeota in Hydrothermal Sediment.</title>
        <authorList>
            <person name="Zhou Z."/>
            <person name="Liu Y."/>
            <person name="Xu W."/>
            <person name="Pan J."/>
            <person name="Luo Z.H."/>
            <person name="Li M."/>
        </authorList>
    </citation>
    <scope>NUCLEOTIDE SEQUENCE [LARGE SCALE GENOMIC DNA]</scope>
    <source>
        <strain evidence="11">HyVt-102</strain>
    </source>
</reference>
<dbReference type="SUPFAM" id="SSF50447">
    <property type="entry name" value="Translation proteins"/>
    <property type="match status" value="1"/>
</dbReference>
<proteinExistence type="inferred from homology"/>
<dbReference type="Gene3D" id="3.30.160.810">
    <property type="match status" value="1"/>
</dbReference>
<dbReference type="NCBIfam" id="TIGR03625">
    <property type="entry name" value="L3_bact"/>
    <property type="match status" value="1"/>
</dbReference>
<dbReference type="HAMAP" id="MF_01325_B">
    <property type="entry name" value="Ribosomal_uL3_B"/>
    <property type="match status" value="1"/>
</dbReference>
<keyword evidence="3 7" id="KW-0694">RNA-binding</keyword>
<comment type="caution">
    <text evidence="11">The sequence shown here is derived from an EMBL/GenBank/DDBJ whole genome shotgun (WGS) entry which is preliminary data.</text>
</comment>
<dbReference type="Gene3D" id="2.40.30.10">
    <property type="entry name" value="Translation factors"/>
    <property type="match status" value="1"/>
</dbReference>
<dbReference type="GO" id="GO:0019843">
    <property type="term" value="F:rRNA binding"/>
    <property type="evidence" value="ECO:0007669"/>
    <property type="project" value="UniProtKB-UniRule"/>
</dbReference>
<evidence type="ECO:0000256" key="6">
    <source>
        <dbReference type="ARBA" id="ARBA00035243"/>
    </source>
</evidence>
<evidence type="ECO:0000256" key="1">
    <source>
        <dbReference type="ARBA" id="ARBA00006540"/>
    </source>
</evidence>
<dbReference type="PANTHER" id="PTHR11229">
    <property type="entry name" value="50S RIBOSOMAL PROTEIN L3"/>
    <property type="match status" value="1"/>
</dbReference>
<dbReference type="GO" id="GO:0006412">
    <property type="term" value="P:translation"/>
    <property type="evidence" value="ECO:0007669"/>
    <property type="project" value="UniProtKB-UniRule"/>
</dbReference>
<evidence type="ECO:0000256" key="8">
    <source>
        <dbReference type="RuleBase" id="RU003905"/>
    </source>
</evidence>
<organism evidence="11">
    <name type="scientific">candidate division WOR-3 bacterium</name>
    <dbReference type="NCBI Taxonomy" id="2052148"/>
    <lineage>
        <taxon>Bacteria</taxon>
        <taxon>Bacteria division WOR-3</taxon>
    </lineage>
</organism>
<evidence type="ECO:0000313" key="11">
    <source>
        <dbReference type="EMBL" id="HDI82402.1"/>
    </source>
</evidence>